<keyword evidence="1" id="KW-0812">Transmembrane</keyword>
<evidence type="ECO:0000313" key="3">
    <source>
        <dbReference type="Proteomes" id="UP000005741"/>
    </source>
</evidence>
<sequence>MILPFGNSSGADKAGSAPEISLNDFRIKIGEAEAEAKKIISKADGEISSLDKISWKLRFTTPILAGAALVNVWLVFYCTSEYFLYWIMSSFIFLMVNPFLMMLPTDVDEIKSYIAFVKDLRHREKKSRDEVESAKGVEKKDFKLADKKKKLKALTKQKKFFSEFAWNLFFINCQPLTLGFLLIFLLSSVFAFVGWMMLGTFERYSSLIVIIQSVAIIAFYIGIAYAQPYSRGFFSGMLGMHTNFKKRYESGWTQLLKYILYSAVIIIGGGLLFVAAILLPGFTYSSFTAIEADLQFKIGLFMVIFLSQVIFVRHLQGAYSRRLVFELLKSERELAEKEFLPLLAKLRSESEGGDVTPEMAEELRISGMNMLSLEMLSTDYRALFGYFPVCTIIPDMDVIKEIPDRLYEEN</sequence>
<proteinExistence type="predicted"/>
<feature type="transmembrane region" description="Helical" evidence="1">
    <location>
        <begin position="255"/>
        <end position="282"/>
    </location>
</feature>
<dbReference type="RefSeq" id="WP_004079783.1">
    <property type="nucleotide sequence ID" value="NZ_CM001436.1"/>
</dbReference>
<reference evidence="2 3" key="1">
    <citation type="submission" date="2011-10" db="EMBL/GenBank/DDBJ databases">
        <title>The Improved High-Quality Draft genome of Methanoplanus limicola DSM 2279.</title>
        <authorList>
            <consortium name="US DOE Joint Genome Institute (JGI-PGF)"/>
            <person name="Lucas S."/>
            <person name="Copeland A."/>
            <person name="Lapidus A."/>
            <person name="Glavina del Rio T."/>
            <person name="Dalin E."/>
            <person name="Tice H."/>
            <person name="Bruce D."/>
            <person name="Goodwin L."/>
            <person name="Pitluck S."/>
            <person name="Peters L."/>
            <person name="Mikhailova N."/>
            <person name="Lu M."/>
            <person name="Kyrpides N."/>
            <person name="Mavromatis K."/>
            <person name="Ivanova N."/>
            <person name="Markowitz V."/>
            <person name="Cheng J.-F."/>
            <person name="Hugenholtz P."/>
            <person name="Woyke T."/>
            <person name="Wu D."/>
            <person name="Wirth R."/>
            <person name="Brambilla E.-M."/>
            <person name="Klenk H.-P."/>
            <person name="Eisen J.A."/>
        </authorList>
    </citation>
    <scope>NUCLEOTIDE SEQUENCE [LARGE SCALE GENOMIC DNA]</scope>
    <source>
        <strain evidence="2 3">DSM 2279</strain>
    </source>
</reference>
<gene>
    <name evidence="2" type="ORF">Metlim_3032</name>
</gene>
<dbReference type="InParanoid" id="H1YYZ2"/>
<keyword evidence="3" id="KW-1185">Reference proteome</keyword>
<dbReference type="HOGENOM" id="CLU_670162_0_0_2"/>
<keyword evidence="1" id="KW-0472">Membrane</keyword>
<protein>
    <submittedName>
        <fullName evidence="2">Uncharacterized protein</fullName>
    </submittedName>
</protein>
<feature type="transmembrane region" description="Helical" evidence="1">
    <location>
        <begin position="294"/>
        <end position="312"/>
    </location>
</feature>
<dbReference type="STRING" id="937775.Metlim_3032"/>
<organism evidence="2 3">
    <name type="scientific">Methanoplanus limicola DSM 2279</name>
    <dbReference type="NCBI Taxonomy" id="937775"/>
    <lineage>
        <taxon>Archaea</taxon>
        <taxon>Methanobacteriati</taxon>
        <taxon>Methanobacteriota</taxon>
        <taxon>Stenosarchaea group</taxon>
        <taxon>Methanomicrobia</taxon>
        <taxon>Methanomicrobiales</taxon>
        <taxon>Methanomicrobiaceae</taxon>
        <taxon>Methanoplanus</taxon>
    </lineage>
</organism>
<evidence type="ECO:0000256" key="1">
    <source>
        <dbReference type="SAM" id="Phobius"/>
    </source>
</evidence>
<dbReference type="EMBL" id="CM001436">
    <property type="protein sequence ID" value="EHQ37064.1"/>
    <property type="molecule type" value="Genomic_DNA"/>
</dbReference>
<feature type="transmembrane region" description="Helical" evidence="1">
    <location>
        <begin position="83"/>
        <end position="103"/>
    </location>
</feature>
<feature type="transmembrane region" description="Helical" evidence="1">
    <location>
        <begin position="176"/>
        <end position="198"/>
    </location>
</feature>
<accession>H1YYZ2</accession>
<keyword evidence="1" id="KW-1133">Transmembrane helix</keyword>
<dbReference type="Proteomes" id="UP000005741">
    <property type="component" value="Chromosome"/>
</dbReference>
<feature type="transmembrane region" description="Helical" evidence="1">
    <location>
        <begin position="204"/>
        <end position="226"/>
    </location>
</feature>
<dbReference type="AlphaFoldDB" id="H1YYZ2"/>
<feature type="transmembrane region" description="Helical" evidence="1">
    <location>
        <begin position="59"/>
        <end position="77"/>
    </location>
</feature>
<name>H1YYZ2_9EURY</name>
<evidence type="ECO:0000313" key="2">
    <source>
        <dbReference type="EMBL" id="EHQ37064.1"/>
    </source>
</evidence>
<dbReference type="OrthoDB" id="107694at2157"/>